<dbReference type="AlphaFoldDB" id="A0A1F6DUH8"/>
<dbReference type="SUPFAM" id="SSF56281">
    <property type="entry name" value="Metallo-hydrolase/oxidoreductase"/>
    <property type="match status" value="1"/>
</dbReference>
<reference evidence="1 2" key="1">
    <citation type="journal article" date="2016" name="Nat. Commun.">
        <title>Thousands of microbial genomes shed light on interconnected biogeochemical processes in an aquifer system.</title>
        <authorList>
            <person name="Anantharaman K."/>
            <person name="Brown C.T."/>
            <person name="Hug L.A."/>
            <person name="Sharon I."/>
            <person name="Castelle C.J."/>
            <person name="Probst A.J."/>
            <person name="Thomas B.C."/>
            <person name="Singh A."/>
            <person name="Wilkins M.J."/>
            <person name="Karaoz U."/>
            <person name="Brodie E.L."/>
            <person name="Williams K.H."/>
            <person name="Hubbard S.S."/>
            <person name="Banfield J.F."/>
        </authorList>
    </citation>
    <scope>NUCLEOTIDE SEQUENCE [LARGE SCALE GENOMIC DNA]</scope>
</reference>
<comment type="caution">
    <text evidence="1">The sequence shown here is derived from an EMBL/GenBank/DDBJ whole genome shotgun (WGS) entry which is preliminary data.</text>
</comment>
<dbReference type="STRING" id="1798496.A3C94_02205"/>
<name>A0A1F6DUH8_9BACT</name>
<sequence>MLHELPKSFYVVLLLILIAANVSLYRTVLAPRALEISVLDVGEKGSAALMRAPNGKTILIDTGPDASILRALGAALPPWQRRIDTIILTGAKTSFVGGLPEVKGRYRVSKLIYIGDSSIPYGTRLTLASAVSLDIISPGTFTISYGVTSFKISSSTPKDVYFSNGITFTKN</sequence>
<evidence type="ECO:0000313" key="2">
    <source>
        <dbReference type="Proteomes" id="UP000177232"/>
    </source>
</evidence>
<gene>
    <name evidence="1" type="ORF">A3C94_02205</name>
</gene>
<protein>
    <recommendedName>
        <fullName evidence="3">Metallo-beta-lactamase domain-containing protein</fullName>
    </recommendedName>
</protein>
<proteinExistence type="predicted"/>
<dbReference type="Gene3D" id="3.60.15.10">
    <property type="entry name" value="Ribonuclease Z/Hydroxyacylglutathione hydrolase-like"/>
    <property type="match status" value="1"/>
</dbReference>
<evidence type="ECO:0000313" key="1">
    <source>
        <dbReference type="EMBL" id="OGG65036.1"/>
    </source>
</evidence>
<dbReference type="EMBL" id="MFLJ01000003">
    <property type="protein sequence ID" value="OGG65036.1"/>
    <property type="molecule type" value="Genomic_DNA"/>
</dbReference>
<dbReference type="InterPro" id="IPR036866">
    <property type="entry name" value="RibonucZ/Hydroxyglut_hydro"/>
</dbReference>
<accession>A0A1F6DUH8</accession>
<organism evidence="1 2">
    <name type="scientific">Candidatus Kaiserbacteria bacterium RIFCSPHIGHO2_02_FULL_55_17</name>
    <dbReference type="NCBI Taxonomy" id="1798496"/>
    <lineage>
        <taxon>Bacteria</taxon>
        <taxon>Candidatus Kaiseribacteriota</taxon>
    </lineage>
</organism>
<dbReference type="Proteomes" id="UP000177232">
    <property type="component" value="Unassembled WGS sequence"/>
</dbReference>
<evidence type="ECO:0008006" key="3">
    <source>
        <dbReference type="Google" id="ProtNLM"/>
    </source>
</evidence>